<dbReference type="EMBL" id="CAJZ01000120">
    <property type="protein sequence ID" value="CCI83619.1"/>
    <property type="molecule type" value="Genomic_DNA"/>
</dbReference>
<dbReference type="EC" id="2.7.4.25" evidence="8"/>
<evidence type="ECO:0000256" key="2">
    <source>
        <dbReference type="ARBA" id="ARBA00022679"/>
    </source>
</evidence>
<dbReference type="InterPro" id="IPR011994">
    <property type="entry name" value="Cytidylate_kinase_dom"/>
</dbReference>
<dbReference type="STRING" id="29321.AAV33_05130"/>
<dbReference type="InterPro" id="IPR003136">
    <property type="entry name" value="Cytidylate_kin"/>
</dbReference>
<dbReference type="Proteomes" id="UP000006078">
    <property type="component" value="Unassembled WGS sequence"/>
</dbReference>
<dbReference type="eggNOG" id="COG0283">
    <property type="taxonomic scope" value="Bacteria"/>
</dbReference>
<dbReference type="Gene3D" id="3.40.50.300">
    <property type="entry name" value="P-loop containing nucleotide triphosphate hydrolases"/>
    <property type="match status" value="1"/>
</dbReference>
<comment type="catalytic activity">
    <reaction evidence="6 8">
        <text>dCMP + ATP = dCDP + ADP</text>
        <dbReference type="Rhea" id="RHEA:25094"/>
        <dbReference type="ChEBI" id="CHEBI:30616"/>
        <dbReference type="ChEBI" id="CHEBI:57566"/>
        <dbReference type="ChEBI" id="CHEBI:58593"/>
        <dbReference type="ChEBI" id="CHEBI:456216"/>
        <dbReference type="EC" id="2.7.4.25"/>
    </reaction>
</comment>
<dbReference type="CDD" id="cd02020">
    <property type="entry name" value="CMPK"/>
    <property type="match status" value="1"/>
</dbReference>
<dbReference type="PATRIC" id="fig|883169.3.peg.568"/>
<name>I7LC38_9CORY</name>
<dbReference type="OrthoDB" id="9807434at2"/>
<dbReference type="PANTHER" id="PTHR21299:SF2">
    <property type="entry name" value="CYTIDYLATE KINASE"/>
    <property type="match status" value="1"/>
</dbReference>
<dbReference type="GO" id="GO:0015949">
    <property type="term" value="P:nucleobase-containing small molecule interconversion"/>
    <property type="evidence" value="ECO:0007669"/>
    <property type="project" value="TreeGrafter"/>
</dbReference>
<evidence type="ECO:0000256" key="5">
    <source>
        <dbReference type="ARBA" id="ARBA00022840"/>
    </source>
</evidence>
<keyword evidence="8" id="KW-0963">Cytoplasm</keyword>
<sequence length="248" mass="26154">MTDNDKTLSNAPGGGLLVAIDGPSGTGKSTTSRALAERLGAKYLDTGAMYRVATLFTLRSAIDPQDADAVVAATRDLPVEVSDDPASHDVLLAGENVADEIRGPEVTANVSAVAAIPEVRDNLVALQRELAHNTGRIVVEGRDIGTVVLPDAPAKVFLTASAQVRAKRRFDQDTRAGRDVAYEDVLADVKRRDRADSTRESSPLRAANDATVVDTSHLSPAEVLDRLVGIVADSASPAPRDGREAPRD</sequence>
<comment type="subcellular location">
    <subcellularLocation>
        <location evidence="8">Cytoplasm</location>
    </subcellularLocation>
</comment>
<comment type="similarity">
    <text evidence="1 8">Belongs to the cytidylate kinase family. Type 1 subfamily.</text>
</comment>
<evidence type="ECO:0000313" key="11">
    <source>
        <dbReference type="EMBL" id="CCI83619.1"/>
    </source>
</evidence>
<dbReference type="GO" id="GO:0005524">
    <property type="term" value="F:ATP binding"/>
    <property type="evidence" value="ECO:0007669"/>
    <property type="project" value="UniProtKB-UniRule"/>
</dbReference>
<dbReference type="HOGENOM" id="CLU_079959_0_0_11"/>
<proteinExistence type="inferred from homology"/>
<evidence type="ECO:0000256" key="7">
    <source>
        <dbReference type="ARBA" id="ARBA00048478"/>
    </source>
</evidence>
<evidence type="ECO:0000256" key="4">
    <source>
        <dbReference type="ARBA" id="ARBA00022777"/>
    </source>
</evidence>
<keyword evidence="3 8" id="KW-0547">Nucleotide-binding</keyword>
<evidence type="ECO:0000313" key="13">
    <source>
        <dbReference type="Proteomes" id="UP000006078"/>
    </source>
</evidence>
<reference evidence="11 14" key="1">
    <citation type="journal article" date="2012" name="J. Bacteriol.">
        <title>Draft Genome Sequence of Turicella otitidis ATCC 51513, Isolated from Middle Ear Fluid from a Child with Otitis Media.</title>
        <authorList>
            <person name="Brinkrolf K."/>
            <person name="Schneider J."/>
            <person name="Knecht M."/>
            <person name="Ruckert C."/>
            <person name="Tauch A."/>
        </authorList>
    </citation>
    <scope>NUCLEOTIDE SEQUENCE [LARGE SCALE GENOMIC DNA]</scope>
    <source>
        <strain evidence="11 14">ATCC 51513</strain>
    </source>
</reference>
<comment type="catalytic activity">
    <reaction evidence="7 8">
        <text>CMP + ATP = CDP + ADP</text>
        <dbReference type="Rhea" id="RHEA:11600"/>
        <dbReference type="ChEBI" id="CHEBI:30616"/>
        <dbReference type="ChEBI" id="CHEBI:58069"/>
        <dbReference type="ChEBI" id="CHEBI:60377"/>
        <dbReference type="ChEBI" id="CHEBI:456216"/>
        <dbReference type="EC" id="2.7.4.25"/>
    </reaction>
</comment>
<dbReference type="PANTHER" id="PTHR21299">
    <property type="entry name" value="CYTIDYLATE KINASE/PANTOATE-BETA-ALANINE LIGASE"/>
    <property type="match status" value="1"/>
</dbReference>
<evidence type="ECO:0000256" key="1">
    <source>
        <dbReference type="ARBA" id="ARBA00009427"/>
    </source>
</evidence>
<feature type="region of interest" description="Disordered" evidence="9">
    <location>
        <begin position="1"/>
        <end position="29"/>
    </location>
</feature>
<evidence type="ECO:0000256" key="8">
    <source>
        <dbReference type="HAMAP-Rule" id="MF_00238"/>
    </source>
</evidence>
<dbReference type="NCBIfam" id="TIGR00017">
    <property type="entry name" value="cmk"/>
    <property type="match status" value="1"/>
</dbReference>
<organism evidence="11 14">
    <name type="scientific">Corynebacterium otitidis ATCC 51513</name>
    <dbReference type="NCBI Taxonomy" id="883169"/>
    <lineage>
        <taxon>Bacteria</taxon>
        <taxon>Bacillati</taxon>
        <taxon>Actinomycetota</taxon>
        <taxon>Actinomycetes</taxon>
        <taxon>Mycobacteriales</taxon>
        <taxon>Corynebacteriaceae</taxon>
        <taxon>Corynebacterium</taxon>
    </lineage>
</organism>
<evidence type="ECO:0000313" key="14">
    <source>
        <dbReference type="Proteomes" id="UP000011016"/>
    </source>
</evidence>
<dbReference type="InterPro" id="IPR027417">
    <property type="entry name" value="P-loop_NTPase"/>
</dbReference>
<dbReference type="GO" id="GO:0036431">
    <property type="term" value="F:dCMP kinase activity"/>
    <property type="evidence" value="ECO:0007669"/>
    <property type="project" value="InterPro"/>
</dbReference>
<evidence type="ECO:0000313" key="12">
    <source>
        <dbReference type="EMBL" id="EJZ82372.1"/>
    </source>
</evidence>
<accession>I7LC38</accession>
<comment type="caution">
    <text evidence="11">The sequence shown here is derived from an EMBL/GenBank/DDBJ whole genome shotgun (WGS) entry which is preliminary data.</text>
</comment>
<feature type="domain" description="Cytidylate kinase" evidence="10">
    <location>
        <begin position="18"/>
        <end position="230"/>
    </location>
</feature>
<evidence type="ECO:0000256" key="3">
    <source>
        <dbReference type="ARBA" id="ARBA00022741"/>
    </source>
</evidence>
<feature type="binding site" evidence="8">
    <location>
        <begin position="22"/>
        <end position="30"/>
    </location>
    <ligand>
        <name>ATP</name>
        <dbReference type="ChEBI" id="CHEBI:30616"/>
    </ligand>
</feature>
<evidence type="ECO:0000256" key="9">
    <source>
        <dbReference type="SAM" id="MobiDB-lite"/>
    </source>
</evidence>
<evidence type="ECO:0000256" key="6">
    <source>
        <dbReference type="ARBA" id="ARBA00047615"/>
    </source>
</evidence>
<keyword evidence="4 8" id="KW-0418">Kinase</keyword>
<dbReference type="GO" id="GO:0005829">
    <property type="term" value="C:cytosol"/>
    <property type="evidence" value="ECO:0007669"/>
    <property type="project" value="TreeGrafter"/>
</dbReference>
<protein>
    <recommendedName>
        <fullName evidence="8">Cytidylate kinase</fullName>
        <shortName evidence="8">CK</shortName>
        <ecNumber evidence="8">2.7.4.25</ecNumber>
    </recommendedName>
    <alternativeName>
        <fullName evidence="8">Cytidine monophosphate kinase</fullName>
        <shortName evidence="8">CMP kinase</shortName>
    </alternativeName>
</protein>
<reference evidence="12 13" key="2">
    <citation type="submission" date="2012-08" db="EMBL/GenBank/DDBJ databases">
        <title>The Genome Sequence of Turicella otitidis ATCC 51513.</title>
        <authorList>
            <consortium name="The Broad Institute Genome Sequencing Platform"/>
            <person name="Earl A."/>
            <person name="Ward D."/>
            <person name="Feldgarden M."/>
            <person name="Gevers D."/>
            <person name="Huys G."/>
            <person name="Walker B."/>
            <person name="Young S.K."/>
            <person name="Zeng Q."/>
            <person name="Gargeya S."/>
            <person name="Fitzgerald M."/>
            <person name="Haas B."/>
            <person name="Abouelleil A."/>
            <person name="Alvarado L."/>
            <person name="Arachchi H.M."/>
            <person name="Berlin A.M."/>
            <person name="Chapman S.B."/>
            <person name="Goldberg J."/>
            <person name="Griggs A."/>
            <person name="Gujja S."/>
            <person name="Hansen M."/>
            <person name="Howarth C."/>
            <person name="Imamovic A."/>
            <person name="Larimer J."/>
            <person name="McCowen C."/>
            <person name="Montmayeur A."/>
            <person name="Murphy C."/>
            <person name="Neiman D."/>
            <person name="Pearson M."/>
            <person name="Priest M."/>
            <person name="Roberts A."/>
            <person name="Saif S."/>
            <person name="Shea T."/>
            <person name="Sisk P."/>
            <person name="Sykes S."/>
            <person name="Wortman J."/>
            <person name="Nusbaum C."/>
            <person name="Birren B."/>
        </authorList>
    </citation>
    <scope>NUCLEOTIDE SEQUENCE [LARGE SCALE GENOMIC DNA]</scope>
    <source>
        <strain evidence="12 13">ATCC 51513</strain>
    </source>
</reference>
<dbReference type="EMBL" id="AHAE01000032">
    <property type="protein sequence ID" value="EJZ82372.1"/>
    <property type="molecule type" value="Genomic_DNA"/>
</dbReference>
<keyword evidence="2 8" id="KW-0808">Transferase</keyword>
<dbReference type="GO" id="GO:0006220">
    <property type="term" value="P:pyrimidine nucleotide metabolic process"/>
    <property type="evidence" value="ECO:0007669"/>
    <property type="project" value="UniProtKB-UniRule"/>
</dbReference>
<keyword evidence="13" id="KW-1185">Reference proteome</keyword>
<dbReference type="RefSeq" id="WP_004600487.1">
    <property type="nucleotide sequence ID" value="NZ_HF541866.1"/>
</dbReference>
<dbReference type="Proteomes" id="UP000011016">
    <property type="component" value="Unassembled WGS sequence"/>
</dbReference>
<keyword evidence="5 8" id="KW-0067">ATP-binding</keyword>
<dbReference type="SUPFAM" id="SSF52540">
    <property type="entry name" value="P-loop containing nucleoside triphosphate hydrolases"/>
    <property type="match status" value="1"/>
</dbReference>
<dbReference type="AlphaFoldDB" id="I7LC38"/>
<evidence type="ECO:0000259" key="10">
    <source>
        <dbReference type="Pfam" id="PF02224"/>
    </source>
</evidence>
<gene>
    <name evidence="8 11" type="primary">cmk</name>
    <name evidence="11" type="ORF">BN46_0889</name>
    <name evidence="12" type="ORF">HMPREF9719_00597</name>
</gene>
<dbReference type="HAMAP" id="MF_00238">
    <property type="entry name" value="Cytidyl_kinase_type1"/>
    <property type="match status" value="1"/>
</dbReference>
<dbReference type="Pfam" id="PF02224">
    <property type="entry name" value="Cytidylate_kin"/>
    <property type="match status" value="1"/>
</dbReference>